<feature type="region of interest" description="Disordered" evidence="1">
    <location>
        <begin position="1"/>
        <end position="64"/>
    </location>
</feature>
<protein>
    <submittedName>
        <fullName evidence="2">Uncharacterized protein</fullName>
    </submittedName>
</protein>
<evidence type="ECO:0000313" key="2">
    <source>
        <dbReference type="EMBL" id="CAI2372469.1"/>
    </source>
</evidence>
<feature type="region of interest" description="Disordered" evidence="1">
    <location>
        <begin position="161"/>
        <end position="208"/>
    </location>
</feature>
<sequence>MNSSRDSRVRRSKSPKLMSKRTRSNNKSNINNIVIKKKAKLRPVHKSSSKLNTSKGSKTGLSNLSVSRSVPSLPIIAGNDLKTIKEIFTRAKKFKEKYGRQKIPVKVMMAGKYSSMGHLRVSRSIPKYRKFRHSTVGNSSKIKKPNKEHIHKLKLSADKNDIECSKDQDDSLTEVQEIPPTKYRSGPKNSTKSKNKSTRKNAQKYQTKYGIEVRRNANGFPATTLVHRKMISKRYKNINGSTKDDRSEMTSLASGIP</sequence>
<reference evidence="2" key="1">
    <citation type="submission" date="2023-07" db="EMBL/GenBank/DDBJ databases">
        <authorList>
            <consortium name="AG Swart"/>
            <person name="Singh M."/>
            <person name="Singh A."/>
            <person name="Seah K."/>
            <person name="Emmerich C."/>
        </authorList>
    </citation>
    <scope>NUCLEOTIDE SEQUENCE</scope>
    <source>
        <strain evidence="2">DP1</strain>
    </source>
</reference>
<proteinExistence type="predicted"/>
<comment type="caution">
    <text evidence="2">The sequence shown here is derived from an EMBL/GenBank/DDBJ whole genome shotgun (WGS) entry which is preliminary data.</text>
</comment>
<organism evidence="2 3">
    <name type="scientific">Euplotes crassus</name>
    <dbReference type="NCBI Taxonomy" id="5936"/>
    <lineage>
        <taxon>Eukaryota</taxon>
        <taxon>Sar</taxon>
        <taxon>Alveolata</taxon>
        <taxon>Ciliophora</taxon>
        <taxon>Intramacronucleata</taxon>
        <taxon>Spirotrichea</taxon>
        <taxon>Hypotrichia</taxon>
        <taxon>Euplotida</taxon>
        <taxon>Euplotidae</taxon>
        <taxon>Moneuplotes</taxon>
    </lineage>
</organism>
<feature type="compositionally biased region" description="Basic residues" evidence="1">
    <location>
        <begin position="10"/>
        <end position="24"/>
    </location>
</feature>
<dbReference type="EMBL" id="CAMPGE010013756">
    <property type="protein sequence ID" value="CAI2372469.1"/>
    <property type="molecule type" value="Genomic_DNA"/>
</dbReference>
<name>A0AAD1UUS2_EUPCR</name>
<gene>
    <name evidence="2" type="ORF">ECRASSUSDP1_LOCUS13800</name>
</gene>
<dbReference type="Proteomes" id="UP001295684">
    <property type="component" value="Unassembled WGS sequence"/>
</dbReference>
<dbReference type="AlphaFoldDB" id="A0AAD1UUS2"/>
<feature type="compositionally biased region" description="Low complexity" evidence="1">
    <location>
        <begin position="25"/>
        <end position="34"/>
    </location>
</feature>
<feature type="compositionally biased region" description="Polar residues" evidence="1">
    <location>
        <begin position="49"/>
        <end position="64"/>
    </location>
</feature>
<evidence type="ECO:0000256" key="1">
    <source>
        <dbReference type="SAM" id="MobiDB-lite"/>
    </source>
</evidence>
<feature type="region of interest" description="Disordered" evidence="1">
    <location>
        <begin position="235"/>
        <end position="257"/>
    </location>
</feature>
<evidence type="ECO:0000313" key="3">
    <source>
        <dbReference type="Proteomes" id="UP001295684"/>
    </source>
</evidence>
<keyword evidence="3" id="KW-1185">Reference proteome</keyword>
<feature type="compositionally biased region" description="Basic residues" evidence="1">
    <location>
        <begin position="35"/>
        <end position="48"/>
    </location>
</feature>
<accession>A0AAD1UUS2</accession>
<feature type="compositionally biased region" description="Basic residues" evidence="1">
    <location>
        <begin position="191"/>
        <end position="202"/>
    </location>
</feature>